<name>A0ABR9HA58_9BACT</name>
<comment type="caution">
    <text evidence="1">The sequence shown here is derived from an EMBL/GenBank/DDBJ whole genome shotgun (WGS) entry which is preliminary data.</text>
</comment>
<dbReference type="InterPro" id="IPR052991">
    <property type="entry name" value="Non-func_TypeII_TA_Antitoxin"/>
</dbReference>
<sequence length="81" mass="8816">MNSAETVSTSFRASKDKIERIDAVAAALGRSRNWLLNKALDDILEHQAWFVAEVGKGVEAADRGEFASPDEVTATFNKYGA</sequence>
<accession>A0ABR9HA58</accession>
<proteinExistence type="predicted"/>
<keyword evidence="2" id="KW-1185">Reference proteome</keyword>
<dbReference type="CDD" id="cd22233">
    <property type="entry name" value="RHH_CopAso-like"/>
    <property type="match status" value="1"/>
</dbReference>
<dbReference type="InterPro" id="IPR010985">
    <property type="entry name" value="Ribbon_hlx_hlx"/>
</dbReference>
<organism evidence="1 2">
    <name type="scientific">Desulfomicrobium macestii</name>
    <dbReference type="NCBI Taxonomy" id="90731"/>
    <lineage>
        <taxon>Bacteria</taxon>
        <taxon>Pseudomonadati</taxon>
        <taxon>Thermodesulfobacteriota</taxon>
        <taxon>Desulfovibrionia</taxon>
        <taxon>Desulfovibrionales</taxon>
        <taxon>Desulfomicrobiaceae</taxon>
        <taxon>Desulfomicrobium</taxon>
    </lineage>
</organism>
<dbReference type="PANTHER" id="PTHR40688:SF2">
    <property type="entry name" value="RIBBON-HELIX-HELIX PROTEIN COPG DOMAIN-CONTAINING PROTEIN"/>
    <property type="match status" value="1"/>
</dbReference>
<dbReference type="RefSeq" id="WP_192625172.1">
    <property type="nucleotide sequence ID" value="NZ_JADBGG010000087.1"/>
</dbReference>
<dbReference type="PANTHER" id="PTHR40688">
    <property type="match status" value="1"/>
</dbReference>
<dbReference type="SUPFAM" id="SSF47598">
    <property type="entry name" value="Ribbon-helix-helix"/>
    <property type="match status" value="1"/>
</dbReference>
<evidence type="ECO:0000313" key="1">
    <source>
        <dbReference type="EMBL" id="MBE1427453.1"/>
    </source>
</evidence>
<protein>
    <submittedName>
        <fullName evidence="1">Transcriptional regulator</fullName>
    </submittedName>
</protein>
<gene>
    <name evidence="1" type="ORF">H4684_004150</name>
</gene>
<dbReference type="EMBL" id="JADBGG010000087">
    <property type="protein sequence ID" value="MBE1427453.1"/>
    <property type="molecule type" value="Genomic_DNA"/>
</dbReference>
<reference evidence="1 2" key="1">
    <citation type="submission" date="2020-10" db="EMBL/GenBank/DDBJ databases">
        <title>Genomic Encyclopedia of Type Strains, Phase IV (KMG-IV): sequencing the most valuable type-strain genomes for metagenomic binning, comparative biology and taxonomic classification.</title>
        <authorList>
            <person name="Goeker M."/>
        </authorList>
    </citation>
    <scope>NUCLEOTIDE SEQUENCE [LARGE SCALE GENOMIC DNA]</scope>
    <source>
        <strain evidence="1 2">DSM 4194</strain>
    </source>
</reference>
<evidence type="ECO:0000313" key="2">
    <source>
        <dbReference type="Proteomes" id="UP000639010"/>
    </source>
</evidence>
<dbReference type="Proteomes" id="UP000639010">
    <property type="component" value="Unassembled WGS sequence"/>
</dbReference>